<sequence>MPQLAALALVGVTIAVLGALIPARSAVVVRKRRMGGAGGAGARRVPGSVRSAGSAAHRRASNGCWAQDERTLVEETGSRRTQQ</sequence>
<protein>
    <submittedName>
        <fullName evidence="2">Uncharacterized protein</fullName>
    </submittedName>
</protein>
<reference evidence="2 3" key="1">
    <citation type="journal article" date="2014" name="Int. J. Syst. Evol. Microbiol.">
        <title>Complete genome sequence of Corynebacterium casei LMG S-19264T (=DSM 44701T), isolated from a smear-ripened cheese.</title>
        <authorList>
            <consortium name="US DOE Joint Genome Institute (JGI-PGF)"/>
            <person name="Walter F."/>
            <person name="Albersmeier A."/>
            <person name="Kalinowski J."/>
            <person name="Ruckert C."/>
        </authorList>
    </citation>
    <scope>NUCLEOTIDE SEQUENCE [LARGE SCALE GENOMIC DNA]</scope>
    <source>
        <strain evidence="2 3">JCM 4255</strain>
    </source>
</reference>
<evidence type="ECO:0000313" key="3">
    <source>
        <dbReference type="Proteomes" id="UP000516373"/>
    </source>
</evidence>
<accession>A0A7G1N5C0</accession>
<dbReference type="Proteomes" id="UP000516373">
    <property type="component" value="Chromosome"/>
</dbReference>
<feature type="compositionally biased region" description="Basic and acidic residues" evidence="1">
    <location>
        <begin position="67"/>
        <end position="83"/>
    </location>
</feature>
<gene>
    <name evidence="2" type="ORF">GCM10017668_00860</name>
</gene>
<feature type="region of interest" description="Disordered" evidence="1">
    <location>
        <begin position="35"/>
        <end position="83"/>
    </location>
</feature>
<evidence type="ECO:0000256" key="1">
    <source>
        <dbReference type="SAM" id="MobiDB-lite"/>
    </source>
</evidence>
<organism evidence="2 3">
    <name type="scientific">Streptomyces tuirus</name>
    <dbReference type="NCBI Taxonomy" id="68278"/>
    <lineage>
        <taxon>Bacteria</taxon>
        <taxon>Bacillati</taxon>
        <taxon>Actinomycetota</taxon>
        <taxon>Actinomycetes</taxon>
        <taxon>Kitasatosporales</taxon>
        <taxon>Streptomycetaceae</taxon>
        <taxon>Streptomyces</taxon>
    </lineage>
</organism>
<evidence type="ECO:0000313" key="2">
    <source>
        <dbReference type="EMBL" id="BCL18243.1"/>
    </source>
</evidence>
<proteinExistence type="predicted"/>
<dbReference type="KEGG" id="stui:GCM10017668_00860"/>
<feature type="compositionally biased region" description="Low complexity" evidence="1">
    <location>
        <begin position="42"/>
        <end position="55"/>
    </location>
</feature>
<dbReference type="EMBL" id="AP023439">
    <property type="protein sequence ID" value="BCL18243.1"/>
    <property type="molecule type" value="Genomic_DNA"/>
</dbReference>
<name>A0A7G1N5C0_9ACTN</name>
<dbReference type="AlphaFoldDB" id="A0A7G1N5C0"/>